<accession>D4ZKM0</accession>
<protein>
    <submittedName>
        <fullName evidence="1">Type III secretion chaperone, putative</fullName>
    </submittedName>
</protein>
<name>D4ZKM0_SHEVD</name>
<dbReference type="InterPro" id="IPR005415">
    <property type="entry name" value="T3SS_Ca_resp_chp_LcrH/SycD"/>
</dbReference>
<evidence type="ECO:0000313" key="2">
    <source>
        <dbReference type="Proteomes" id="UP000002350"/>
    </source>
</evidence>
<dbReference type="Proteomes" id="UP000002350">
    <property type="component" value="Chromosome"/>
</dbReference>
<dbReference type="PRINTS" id="PR01595">
    <property type="entry name" value="SYCDCHAPRONE"/>
</dbReference>
<organism evidence="1 2">
    <name type="scientific">Shewanella violacea (strain JCM 10179 / CIP 106290 / LMG 19151 / DSS12)</name>
    <dbReference type="NCBI Taxonomy" id="637905"/>
    <lineage>
        <taxon>Bacteria</taxon>
        <taxon>Pseudomonadati</taxon>
        <taxon>Pseudomonadota</taxon>
        <taxon>Gammaproteobacteria</taxon>
        <taxon>Alteromonadales</taxon>
        <taxon>Shewanellaceae</taxon>
        <taxon>Shewanella</taxon>
    </lineage>
</organism>
<reference evidence="2" key="1">
    <citation type="journal article" date="2010" name="Mol. Biosyst.">
        <title>Complete genome sequence and comparative analysis of Shewanella violacea, a psychrophilic and piezophilic bacterium from deep sea floor sediments.</title>
        <authorList>
            <person name="Aono E."/>
            <person name="Baba T."/>
            <person name="Ara T."/>
            <person name="Nishi T."/>
            <person name="Nakamichi T."/>
            <person name="Inamoto E."/>
            <person name="Toyonaga H."/>
            <person name="Hasegawa M."/>
            <person name="Takai Y."/>
            <person name="Okumura Y."/>
            <person name="Baba M."/>
            <person name="Tomita M."/>
            <person name="Kato C."/>
            <person name="Oshima T."/>
            <person name="Nakasone K."/>
            <person name="Mori H."/>
        </authorList>
    </citation>
    <scope>NUCLEOTIDE SEQUENCE [LARGE SCALE GENOMIC DNA]</scope>
    <source>
        <strain evidence="2">JCM 10179 / CIP 106290 / LMG 19151 / DSS12</strain>
    </source>
</reference>
<dbReference type="RefSeq" id="WP_013051524.1">
    <property type="nucleotide sequence ID" value="NC_014012.1"/>
</dbReference>
<dbReference type="OrthoDB" id="6480383at2"/>
<dbReference type="EMBL" id="AP011177">
    <property type="protein sequence ID" value="BAJ02219.1"/>
    <property type="molecule type" value="Genomic_DNA"/>
</dbReference>
<dbReference type="InterPro" id="IPR011990">
    <property type="entry name" value="TPR-like_helical_dom_sf"/>
</dbReference>
<keyword evidence="2" id="KW-1185">Reference proteome</keyword>
<evidence type="ECO:0000313" key="1">
    <source>
        <dbReference type="EMBL" id="BAJ02219.1"/>
    </source>
</evidence>
<dbReference type="SUPFAM" id="SSF48452">
    <property type="entry name" value="TPR-like"/>
    <property type="match status" value="1"/>
</dbReference>
<proteinExistence type="predicted"/>
<dbReference type="AlphaFoldDB" id="D4ZKM0"/>
<dbReference type="STRING" id="637905.SVI_2248"/>
<dbReference type="eggNOG" id="COG3063">
    <property type="taxonomic scope" value="Bacteria"/>
</dbReference>
<sequence>MEASLIDQHLYYEDLKEPLEQLLTGKKTLEQMDENIGKELAGWLDRMLNKHITLAEVAGITEQELEDTYALGLEKYNAGLPEEALEYFSTLLVAQPMVARNHMALASTYHWLNECENALTFYYFAFSLDGFNPGITFRMAQCLIHLSDEMYAMEILRISIKQSYSDTKYREIGLMADKLLASMT</sequence>
<gene>
    <name evidence="1" type="ordered locus">SVI_2248</name>
</gene>
<dbReference type="Gene3D" id="1.25.40.10">
    <property type="entry name" value="Tetratricopeptide repeat domain"/>
    <property type="match status" value="1"/>
</dbReference>
<dbReference type="HOGENOM" id="CLU_093829_0_0_6"/>
<dbReference type="KEGG" id="svo:SVI_2248"/>